<evidence type="ECO:0000313" key="4">
    <source>
        <dbReference type="EMBL" id="GEU29153.1"/>
    </source>
</evidence>
<dbReference type="Pfam" id="PF07727">
    <property type="entry name" value="RVT_2"/>
    <property type="match status" value="1"/>
</dbReference>
<reference evidence="4" key="1">
    <citation type="journal article" date="2019" name="Sci. Rep.">
        <title>Draft genome of Tanacetum cinerariifolium, the natural source of mosquito coil.</title>
        <authorList>
            <person name="Yamashiro T."/>
            <person name="Shiraishi A."/>
            <person name="Satake H."/>
            <person name="Nakayama K."/>
        </authorList>
    </citation>
    <scope>NUCLEOTIDE SEQUENCE</scope>
</reference>
<sequence>MYIFDQKELNMRQRWWIELLTDYKCEIEYRLGKANVVADSLSRKEIFKPRRETTKNIMQIKESLKTARDCQNIYADKRRKPLEFKVGDCVLLKVSRWKGVVRFGKKGTPTLRTPWCIKGGPRLWKIRIKQYSLMTDYALWEVIVNGDSPSTKRTVDGVEQTYPPTTAEEKLVRKNELKARGTLLMSLLNVHQLKFNTYKNANPQLNNEDLQQISVDYLEEMDINWKMAMLTMRARRFLKKTGRKVGANGFETIGFDKTKVECYNCHERGHFTRACRAPRENRNRELVRRNVTVETTDAKALVTQDGIRYDWSDQAKDGPTKFVFMAYTSLGYHAVPPPYTGNFMPFNTDLIFTDVDEYVVILMKSGIKSVNVARPNFSKAALTINTTRPVNTAYPKGTMNATKSRSCFSNSAHSIIKRPINDRTTSKNIIINQKVNTVIATNVNTARPKVNTARPKAVLNAVKGNQVNVVKASGNPQLELQENGVIDSGCSKHMTGTMSYLSVYEEIDGGYVAFGGDPKRGKITSKGKITKGKLDFEDVYFVKELKFNLFSVSQMCDKKNSVLFTDTKCVVLSLDFKLLDESKVLLRVPRKNNMYSVDLENVAPLEGLTCLFTKATLYESNLWLGDMDMKESKIKPLIRPRLKEVKKDTEDPRNEESEALIIEKPRVNQEKDNVNSTNRVNVVSSTVNATSNEVNAVEADLNNMETTFQVSPIPITRIHKDHPVEQIIRDIHLAPQTRRMTKSVTINEPKKVIQALTDPSWIEAMQDELLQFKLQKEMCTEFKKMMHKKFQMRSLGEHTFFLRLQVTQKDDRIFISQDKYMDEILKKFGFSTIKTTSTPMETSKPLMKDENAKDVNVYLYRSMIGSYMYLTSSRHDIMFFICACSRFQVTPKVSYLYAVKRIFRYLKGQPKLGLWYPKDSPFDLKAYTDSHYASASLDRKSTTGGWYVAIANCCGQVTAKAKNINEEAHIHAKVDGKKVIISAATIRRDLKLEDEGGVTAKAKNINEEAHIHAKVDGKKVIISAATIRRDLKLEDEGGRLKRLEKKRWSRTHELKILHKIGLFAKVESSAEEQSLDEEDSFKHGMNIADIDEDTKSILVNETVEDQGRINDEEMFDTDVFNKEEVVVEDINAASIATAVTTTIVSIDDIILAQALVEIKTSKPKARDIIMQEPSIASRGWSFDSAVPGQMTHLVSSLTLDSAKSCVMQGASCTQRRVSVVPFVFSIPFVLNWGGSISLDSFFPSILLLMVIVVMVVIIAVILIFVVFVIVEVVIIVAIIGVVIVVTIIEVVIVVVVGGIPSIIKLSFMIIGFFSCYRSFTWPGVPIGIVSICYGSSLCFQSRGNTISNQLPNVVLSHGGCCRC</sequence>
<keyword evidence="2" id="KW-0472">Membrane</keyword>
<accession>A0A699GHE2</accession>
<keyword evidence="1" id="KW-0863">Zinc-finger</keyword>
<dbReference type="InterPro" id="IPR054722">
    <property type="entry name" value="PolX-like_BBD"/>
</dbReference>
<keyword evidence="2" id="KW-0812">Transmembrane</keyword>
<keyword evidence="2" id="KW-1133">Transmembrane helix</keyword>
<evidence type="ECO:0000259" key="3">
    <source>
        <dbReference type="PROSITE" id="PS50158"/>
    </source>
</evidence>
<dbReference type="PANTHER" id="PTHR11439">
    <property type="entry name" value="GAG-POL-RELATED RETROTRANSPOSON"/>
    <property type="match status" value="1"/>
</dbReference>
<dbReference type="PANTHER" id="PTHR11439:SF463">
    <property type="entry name" value="REVERSE TRANSCRIPTASE TY1_COPIA-TYPE DOMAIN-CONTAINING PROTEIN"/>
    <property type="match status" value="1"/>
</dbReference>
<gene>
    <name evidence="4" type="ORF">Tci_001131</name>
</gene>
<feature type="transmembrane region" description="Helical" evidence="2">
    <location>
        <begin position="1245"/>
        <end position="1269"/>
    </location>
</feature>
<keyword evidence="1" id="KW-0862">Zinc</keyword>
<protein>
    <recommendedName>
        <fullName evidence="3">CCHC-type domain-containing protein</fullName>
    </recommendedName>
</protein>
<feature type="transmembrane region" description="Helical" evidence="2">
    <location>
        <begin position="1275"/>
        <end position="1299"/>
    </location>
</feature>
<dbReference type="EMBL" id="BKCJ010000048">
    <property type="protein sequence ID" value="GEU29153.1"/>
    <property type="molecule type" value="Genomic_DNA"/>
</dbReference>
<name>A0A699GHE2_TANCI</name>
<evidence type="ECO:0000256" key="2">
    <source>
        <dbReference type="SAM" id="Phobius"/>
    </source>
</evidence>
<dbReference type="InterPro" id="IPR036875">
    <property type="entry name" value="Znf_CCHC_sf"/>
</dbReference>
<dbReference type="SUPFAM" id="SSF57756">
    <property type="entry name" value="Retrovirus zinc finger-like domains"/>
    <property type="match status" value="1"/>
</dbReference>
<organism evidence="4">
    <name type="scientific">Tanacetum cinerariifolium</name>
    <name type="common">Dalmatian daisy</name>
    <name type="synonym">Chrysanthemum cinerariifolium</name>
    <dbReference type="NCBI Taxonomy" id="118510"/>
    <lineage>
        <taxon>Eukaryota</taxon>
        <taxon>Viridiplantae</taxon>
        <taxon>Streptophyta</taxon>
        <taxon>Embryophyta</taxon>
        <taxon>Tracheophyta</taxon>
        <taxon>Spermatophyta</taxon>
        <taxon>Magnoliopsida</taxon>
        <taxon>eudicotyledons</taxon>
        <taxon>Gunneridae</taxon>
        <taxon>Pentapetalae</taxon>
        <taxon>asterids</taxon>
        <taxon>campanulids</taxon>
        <taxon>Asterales</taxon>
        <taxon>Asteraceae</taxon>
        <taxon>Asteroideae</taxon>
        <taxon>Anthemideae</taxon>
        <taxon>Anthemidinae</taxon>
        <taxon>Tanacetum</taxon>
    </lineage>
</organism>
<feature type="domain" description="CCHC-type" evidence="3">
    <location>
        <begin position="262"/>
        <end position="276"/>
    </location>
</feature>
<keyword evidence="1" id="KW-0479">Metal-binding</keyword>
<dbReference type="PROSITE" id="PS50158">
    <property type="entry name" value="ZF_CCHC"/>
    <property type="match status" value="1"/>
</dbReference>
<dbReference type="GO" id="GO:0008270">
    <property type="term" value="F:zinc ion binding"/>
    <property type="evidence" value="ECO:0007669"/>
    <property type="project" value="UniProtKB-KW"/>
</dbReference>
<dbReference type="GO" id="GO:0003676">
    <property type="term" value="F:nucleic acid binding"/>
    <property type="evidence" value="ECO:0007669"/>
    <property type="project" value="InterPro"/>
</dbReference>
<comment type="caution">
    <text evidence="4">The sequence shown here is derived from an EMBL/GenBank/DDBJ whole genome shotgun (WGS) entry which is preliminary data.</text>
</comment>
<dbReference type="Pfam" id="PF22936">
    <property type="entry name" value="Pol_BBD"/>
    <property type="match status" value="1"/>
</dbReference>
<proteinExistence type="predicted"/>
<evidence type="ECO:0000256" key="1">
    <source>
        <dbReference type="PROSITE-ProRule" id="PRU00047"/>
    </source>
</evidence>
<dbReference type="InterPro" id="IPR001878">
    <property type="entry name" value="Znf_CCHC"/>
</dbReference>
<dbReference type="Gene3D" id="4.10.60.10">
    <property type="entry name" value="Zinc finger, CCHC-type"/>
    <property type="match status" value="1"/>
</dbReference>
<dbReference type="InterPro" id="IPR013103">
    <property type="entry name" value="RVT_2"/>
</dbReference>